<dbReference type="InterPro" id="IPR005338">
    <property type="entry name" value="Anhydro_N_Ac-Mur_kinase"/>
</dbReference>
<comment type="caution">
    <text evidence="1">The sequence shown here is derived from an EMBL/GenBank/DDBJ whole genome shotgun (WGS) entry which is preliminary data.</text>
</comment>
<dbReference type="SUPFAM" id="SSF53067">
    <property type="entry name" value="Actin-like ATPase domain"/>
    <property type="match status" value="1"/>
</dbReference>
<accession>A0A2T1N6Z9</accession>
<keyword evidence="2" id="KW-1185">Reference proteome</keyword>
<dbReference type="PANTHER" id="PTHR30605">
    <property type="entry name" value="ANHYDRO-N-ACETYLMURAMIC ACID KINASE"/>
    <property type="match status" value="1"/>
</dbReference>
<dbReference type="GO" id="GO:0009254">
    <property type="term" value="P:peptidoglycan turnover"/>
    <property type="evidence" value="ECO:0007669"/>
    <property type="project" value="InterPro"/>
</dbReference>
<evidence type="ECO:0000313" key="1">
    <source>
        <dbReference type="EMBL" id="PSG87349.1"/>
    </source>
</evidence>
<keyword evidence="1" id="KW-0418">Kinase</keyword>
<reference evidence="1 2" key="1">
    <citation type="submission" date="2018-03" db="EMBL/GenBank/DDBJ databases">
        <title>Mesoflavibacter sp. HG37 and Mesoflavibacter sp. HG96 sp.nov., two marine bacteria isolated from seawater of Western Pacific Ocean.</title>
        <authorList>
            <person name="Cheng H."/>
            <person name="Wu Y.-H."/>
            <person name="Guo L.-L."/>
            <person name="Xu X.-W."/>
        </authorList>
    </citation>
    <scope>NUCLEOTIDE SEQUENCE [LARGE SCALE GENOMIC DNA]</scope>
    <source>
        <strain evidence="1 2">KCTC 32269</strain>
    </source>
</reference>
<organism evidence="1 2">
    <name type="scientific">Aurantibacter aestuarii</name>
    <dbReference type="NCBI Taxonomy" id="1266046"/>
    <lineage>
        <taxon>Bacteria</taxon>
        <taxon>Pseudomonadati</taxon>
        <taxon>Bacteroidota</taxon>
        <taxon>Flavobacteriia</taxon>
        <taxon>Flavobacteriales</taxon>
        <taxon>Flavobacteriaceae</taxon>
        <taxon>Aurantibacter</taxon>
    </lineage>
</organism>
<dbReference type="GO" id="GO:0006040">
    <property type="term" value="P:amino sugar metabolic process"/>
    <property type="evidence" value="ECO:0007669"/>
    <property type="project" value="InterPro"/>
</dbReference>
<dbReference type="NCBIfam" id="NF007144">
    <property type="entry name" value="PRK09585.2-3"/>
    <property type="match status" value="1"/>
</dbReference>
<dbReference type="Pfam" id="PF03702">
    <property type="entry name" value="AnmK"/>
    <property type="match status" value="1"/>
</dbReference>
<dbReference type="PANTHER" id="PTHR30605:SF0">
    <property type="entry name" value="ANHYDRO-N-ACETYLMURAMIC ACID KINASE"/>
    <property type="match status" value="1"/>
</dbReference>
<dbReference type="Proteomes" id="UP000238426">
    <property type="component" value="Unassembled WGS sequence"/>
</dbReference>
<keyword evidence="1" id="KW-0808">Transferase</keyword>
<proteinExistence type="predicted"/>
<dbReference type="OrthoDB" id="9763949at2"/>
<dbReference type="Gene3D" id="3.30.420.40">
    <property type="match status" value="2"/>
</dbReference>
<dbReference type="RefSeq" id="WP_106463986.1">
    <property type="nucleotide sequence ID" value="NZ_PXOQ01000012.1"/>
</dbReference>
<dbReference type="GO" id="GO:0016301">
    <property type="term" value="F:kinase activity"/>
    <property type="evidence" value="ECO:0007669"/>
    <property type="project" value="UniProtKB-KW"/>
</dbReference>
<dbReference type="InterPro" id="IPR043129">
    <property type="entry name" value="ATPase_NBD"/>
</dbReference>
<protein>
    <submittedName>
        <fullName evidence="1">Anhydro-N-acetylmuramic acid kinase</fullName>
    </submittedName>
</protein>
<dbReference type="AlphaFoldDB" id="A0A2T1N6Z9"/>
<dbReference type="EMBL" id="PXOQ01000012">
    <property type="protein sequence ID" value="PSG87349.1"/>
    <property type="molecule type" value="Genomic_DNA"/>
</dbReference>
<dbReference type="GO" id="GO:0005524">
    <property type="term" value="F:ATP binding"/>
    <property type="evidence" value="ECO:0007669"/>
    <property type="project" value="InterPro"/>
</dbReference>
<dbReference type="GO" id="GO:0016773">
    <property type="term" value="F:phosphotransferase activity, alcohol group as acceptor"/>
    <property type="evidence" value="ECO:0007669"/>
    <property type="project" value="InterPro"/>
</dbReference>
<name>A0A2T1N6Z9_9FLAO</name>
<gene>
    <name evidence="1" type="ORF">C7H52_11115</name>
</gene>
<sequence>MIEKNYNVLAVMSGTSLDGVDLAYINIYKKEHWKYNFLQVETIAYSDFWKSELKKLIKTDYKSLKKIDKRYTKLLGKLILIFIKKHNINSIDVLCSHGHTALHQPENKLTYQIGNLPEIATITQLKTVCDFRVQDVALGGQGAPLVPIGDLLLFYNYDACINLGGFSNISKTILYERVAYDICPVNIVLNHFISKINLDYDVDGAIASSGVVCYDLFYELNELHFYKHSNPKSLGLEWVNNIFLPIIETYDLSLENILCTLVEHAAYQISLHIKDLKSALFTGGGVYNKYLMSRIRSFTKTEVIIPDANLIEFKEALIFGLLGVLKLENEVNCLASVTGAVKNHSSGKIYLPS</sequence>
<evidence type="ECO:0000313" key="2">
    <source>
        <dbReference type="Proteomes" id="UP000238426"/>
    </source>
</evidence>